<feature type="domain" description="HTH cro/C1-type" evidence="1">
    <location>
        <begin position="10"/>
        <end position="64"/>
    </location>
</feature>
<dbReference type="SUPFAM" id="SSF47413">
    <property type="entry name" value="lambda repressor-like DNA-binding domains"/>
    <property type="match status" value="1"/>
</dbReference>
<proteinExistence type="predicted"/>
<sequence length="257" mass="29753">MKNRILLDKINEVLEKKNIKPSRAGREAGLGPDFIRKLKTSKNSPKTENLFKLANYLNVDPNIFFDPIEETIQKMALSKRPMESLPEIQTHAIPTETIYIKGAIESKKWTDEKEWRSYQHTPFIVPKHEDFPSTSLSAYIINDDSMNLIYPKGSILITSPFEELQKMPENGDTVIVVKFDCIQRTYETTAKIVQFRENGQLYLWPKTDNPLLLAPTMLPRLTLKYYNPMLSLSSEEPDVEIKSLVIGHYQLSRKIFF</sequence>
<dbReference type="Gene3D" id="2.10.109.10">
    <property type="entry name" value="Umud Fragment, subunit A"/>
    <property type="match status" value="1"/>
</dbReference>
<dbReference type="AlphaFoldDB" id="A0A9W4X7R2"/>
<dbReference type="GO" id="GO:0003677">
    <property type="term" value="F:DNA binding"/>
    <property type="evidence" value="ECO:0007669"/>
    <property type="project" value="InterPro"/>
</dbReference>
<protein>
    <submittedName>
        <fullName evidence="2 3">SOS-response transcriptional repressor LexA (RecA-mediated autopeptidase) (LexA)</fullName>
    </submittedName>
</protein>
<evidence type="ECO:0000313" key="3">
    <source>
        <dbReference type="EMBL" id="CAI3962121.1"/>
    </source>
</evidence>
<evidence type="ECO:0000313" key="2">
    <source>
        <dbReference type="EMBL" id="CAI3960614.1"/>
    </source>
</evidence>
<evidence type="ECO:0000313" key="5">
    <source>
        <dbReference type="Proteomes" id="UP001154259"/>
    </source>
</evidence>
<accession>A0A9W4X7R2</accession>
<dbReference type="SMART" id="SM00530">
    <property type="entry name" value="HTH_XRE"/>
    <property type="match status" value="1"/>
</dbReference>
<dbReference type="EMBL" id="CAMXCS010000023">
    <property type="protein sequence ID" value="CAI3962121.1"/>
    <property type="molecule type" value="Genomic_DNA"/>
</dbReference>
<dbReference type="InterPro" id="IPR010982">
    <property type="entry name" value="Lambda_DNA-bd_dom_sf"/>
</dbReference>
<dbReference type="PROSITE" id="PS50943">
    <property type="entry name" value="HTH_CROC1"/>
    <property type="match status" value="1"/>
</dbReference>
<dbReference type="Gene3D" id="1.10.260.40">
    <property type="entry name" value="lambda repressor-like DNA-binding domains"/>
    <property type="match status" value="1"/>
</dbReference>
<reference evidence="2" key="1">
    <citation type="submission" date="2022-10" db="EMBL/GenBank/DDBJ databases">
        <authorList>
            <person name="Botero Cardona J."/>
        </authorList>
    </citation>
    <scope>NUCLEOTIDE SEQUENCE</scope>
    <source>
        <strain evidence="2">LMG 31819</strain>
        <strain evidence="3">R-53529</strain>
    </source>
</reference>
<keyword evidence="5" id="KW-1185">Reference proteome</keyword>
<dbReference type="Pfam" id="PF01381">
    <property type="entry name" value="HTH_3"/>
    <property type="match status" value="1"/>
</dbReference>
<dbReference type="Proteomes" id="UP001154259">
    <property type="component" value="Unassembled WGS sequence"/>
</dbReference>
<organism evidence="2 4">
    <name type="scientific">Commensalibacter communis</name>
    <dbReference type="NCBI Taxonomy" id="2972786"/>
    <lineage>
        <taxon>Bacteria</taxon>
        <taxon>Pseudomonadati</taxon>
        <taxon>Pseudomonadota</taxon>
        <taxon>Alphaproteobacteria</taxon>
        <taxon>Acetobacterales</taxon>
        <taxon>Acetobacteraceae</taxon>
    </lineage>
</organism>
<dbReference type="RefSeq" id="WP_271790823.1">
    <property type="nucleotide sequence ID" value="NZ_CAMXCM010000021.1"/>
</dbReference>
<dbReference type="InterPro" id="IPR001387">
    <property type="entry name" value="Cro/C1-type_HTH"/>
</dbReference>
<dbReference type="EMBL" id="CAMXCM010000021">
    <property type="protein sequence ID" value="CAI3960614.1"/>
    <property type="molecule type" value="Genomic_DNA"/>
</dbReference>
<evidence type="ECO:0000313" key="4">
    <source>
        <dbReference type="Proteomes" id="UP001154255"/>
    </source>
</evidence>
<comment type="caution">
    <text evidence="2">The sequence shown here is derived from an EMBL/GenBank/DDBJ whole genome shotgun (WGS) entry which is preliminary data.</text>
</comment>
<gene>
    <name evidence="3" type="ORF">R53529_LOCUS2433</name>
    <name evidence="2" type="ORF">R53530_LOCUS2419</name>
</gene>
<name>A0A9W4X7R2_9PROT</name>
<dbReference type="Proteomes" id="UP001154255">
    <property type="component" value="Unassembled WGS sequence"/>
</dbReference>
<evidence type="ECO:0000259" key="1">
    <source>
        <dbReference type="PROSITE" id="PS50943"/>
    </source>
</evidence>
<dbReference type="CDD" id="cd00093">
    <property type="entry name" value="HTH_XRE"/>
    <property type="match status" value="1"/>
</dbReference>